<sequence length="191" mass="21215">MMTQTSHRKREHEAEVKWKPSLSSKIPLRLTSCIFQRPVNRITSHPGNEVRHSQWEEKLEEPQQVCAYKRLQGLQACSSTGELLNTLDFTNALKIIAPGGPSESLSHVGNGAPCTHCKPIPGPSSNMAEIIPGVGLCLSQTLSGQLVTSGHIRTQTRKVKKARERLAKALRADRLAREAERARGQERRPEN</sequence>
<reference evidence="2" key="1">
    <citation type="submission" date="2025-08" db="UniProtKB">
        <authorList>
            <consortium name="RefSeq"/>
        </authorList>
    </citation>
    <scope>IDENTIFICATION</scope>
</reference>
<name>A0AC54ZAF2_ORYAF</name>
<keyword evidence="1" id="KW-1185">Reference proteome</keyword>
<dbReference type="RefSeq" id="XP_042638613.1">
    <property type="nucleotide sequence ID" value="XM_042782679.1"/>
</dbReference>
<gene>
    <name evidence="2" type="primary">LOC122151364</name>
</gene>
<protein>
    <submittedName>
        <fullName evidence="2">Methyl-CpG-binding domain protein 3-like 1</fullName>
    </submittedName>
</protein>
<organism evidence="1 2">
    <name type="scientific">Orycteropus afer afer</name>
    <dbReference type="NCBI Taxonomy" id="1230840"/>
    <lineage>
        <taxon>Eukaryota</taxon>
        <taxon>Metazoa</taxon>
        <taxon>Chordata</taxon>
        <taxon>Craniata</taxon>
        <taxon>Vertebrata</taxon>
        <taxon>Euteleostomi</taxon>
        <taxon>Mammalia</taxon>
        <taxon>Eutheria</taxon>
        <taxon>Afrotheria</taxon>
        <taxon>Tubulidentata</taxon>
        <taxon>Orycteropodidae</taxon>
        <taxon>Orycteropus</taxon>
    </lineage>
</organism>
<evidence type="ECO:0000313" key="2">
    <source>
        <dbReference type="RefSeq" id="XP_042638613.1"/>
    </source>
</evidence>
<proteinExistence type="predicted"/>
<evidence type="ECO:0000313" key="1">
    <source>
        <dbReference type="Proteomes" id="UP000694850"/>
    </source>
</evidence>
<accession>A0AC54ZAF2</accession>
<dbReference type="Proteomes" id="UP000694850">
    <property type="component" value="Unplaced"/>
</dbReference>